<comment type="caution">
    <text evidence="1">The sequence shown here is derived from an EMBL/GenBank/DDBJ whole genome shotgun (WGS) entry which is preliminary data.</text>
</comment>
<dbReference type="AlphaFoldDB" id="A0A9P6AFY5"/>
<organism evidence="1 2">
    <name type="scientific">Hydnum rufescens UP504</name>
    <dbReference type="NCBI Taxonomy" id="1448309"/>
    <lineage>
        <taxon>Eukaryota</taxon>
        <taxon>Fungi</taxon>
        <taxon>Dikarya</taxon>
        <taxon>Basidiomycota</taxon>
        <taxon>Agaricomycotina</taxon>
        <taxon>Agaricomycetes</taxon>
        <taxon>Cantharellales</taxon>
        <taxon>Hydnaceae</taxon>
        <taxon>Hydnum</taxon>
    </lineage>
</organism>
<sequence>MPTNTYSRDFSDWMLTVVPTEDLFPLNRARPLITYNFRDEYSILHHPPELDYDGEEISSSITFECSRSNTKITLIAPLGWDLHLPDPPQVLRRIAVDLFAEVEGGLHHSQEITPELCSSAEEEGMTFDSQAVEDGSQALQYDDMDFEGSETVQGFHHKGVRFSN</sequence>
<dbReference type="EMBL" id="MU129178">
    <property type="protein sequence ID" value="KAF9505024.1"/>
    <property type="molecule type" value="Genomic_DNA"/>
</dbReference>
<evidence type="ECO:0000313" key="1">
    <source>
        <dbReference type="EMBL" id="KAF9505024.1"/>
    </source>
</evidence>
<keyword evidence="2" id="KW-1185">Reference proteome</keyword>
<proteinExistence type="predicted"/>
<evidence type="ECO:0000313" key="2">
    <source>
        <dbReference type="Proteomes" id="UP000886523"/>
    </source>
</evidence>
<name>A0A9P6AFY5_9AGAM</name>
<accession>A0A9P6AFY5</accession>
<dbReference type="Proteomes" id="UP000886523">
    <property type="component" value="Unassembled WGS sequence"/>
</dbReference>
<dbReference type="OrthoDB" id="10482207at2759"/>
<reference evidence="1" key="1">
    <citation type="journal article" date="2020" name="Nat. Commun.">
        <title>Large-scale genome sequencing of mycorrhizal fungi provides insights into the early evolution of symbiotic traits.</title>
        <authorList>
            <person name="Miyauchi S."/>
            <person name="Kiss E."/>
            <person name="Kuo A."/>
            <person name="Drula E."/>
            <person name="Kohler A."/>
            <person name="Sanchez-Garcia M."/>
            <person name="Morin E."/>
            <person name="Andreopoulos B."/>
            <person name="Barry K.W."/>
            <person name="Bonito G."/>
            <person name="Buee M."/>
            <person name="Carver A."/>
            <person name="Chen C."/>
            <person name="Cichocki N."/>
            <person name="Clum A."/>
            <person name="Culley D."/>
            <person name="Crous P.W."/>
            <person name="Fauchery L."/>
            <person name="Girlanda M."/>
            <person name="Hayes R.D."/>
            <person name="Keri Z."/>
            <person name="LaButti K."/>
            <person name="Lipzen A."/>
            <person name="Lombard V."/>
            <person name="Magnuson J."/>
            <person name="Maillard F."/>
            <person name="Murat C."/>
            <person name="Nolan M."/>
            <person name="Ohm R.A."/>
            <person name="Pangilinan J."/>
            <person name="Pereira M.F."/>
            <person name="Perotto S."/>
            <person name="Peter M."/>
            <person name="Pfister S."/>
            <person name="Riley R."/>
            <person name="Sitrit Y."/>
            <person name="Stielow J.B."/>
            <person name="Szollosi G."/>
            <person name="Zifcakova L."/>
            <person name="Stursova M."/>
            <person name="Spatafora J.W."/>
            <person name="Tedersoo L."/>
            <person name="Vaario L.M."/>
            <person name="Yamada A."/>
            <person name="Yan M."/>
            <person name="Wang P."/>
            <person name="Xu J."/>
            <person name="Bruns T."/>
            <person name="Baldrian P."/>
            <person name="Vilgalys R."/>
            <person name="Dunand C."/>
            <person name="Henrissat B."/>
            <person name="Grigoriev I.V."/>
            <person name="Hibbett D."/>
            <person name="Nagy L.G."/>
            <person name="Martin F.M."/>
        </authorList>
    </citation>
    <scope>NUCLEOTIDE SEQUENCE</scope>
    <source>
        <strain evidence="1">UP504</strain>
    </source>
</reference>
<gene>
    <name evidence="1" type="ORF">BS47DRAFT_1354496</name>
</gene>
<protein>
    <submittedName>
        <fullName evidence="1">Uncharacterized protein</fullName>
    </submittedName>
</protein>